<reference evidence="1" key="1">
    <citation type="journal article" date="2014" name="Front. Microbiol.">
        <title>High frequency of phylogenetically diverse reductive dehalogenase-homologous genes in deep subseafloor sedimentary metagenomes.</title>
        <authorList>
            <person name="Kawai M."/>
            <person name="Futagami T."/>
            <person name="Toyoda A."/>
            <person name="Takaki Y."/>
            <person name="Nishi S."/>
            <person name="Hori S."/>
            <person name="Arai W."/>
            <person name="Tsubouchi T."/>
            <person name="Morono Y."/>
            <person name="Uchiyama I."/>
            <person name="Ito T."/>
            <person name="Fujiyama A."/>
            <person name="Inagaki F."/>
            <person name="Takami H."/>
        </authorList>
    </citation>
    <scope>NUCLEOTIDE SEQUENCE</scope>
    <source>
        <strain evidence="1">Expedition CK06-06</strain>
    </source>
</reference>
<proteinExistence type="predicted"/>
<comment type="caution">
    <text evidence="1">The sequence shown here is derived from an EMBL/GenBank/DDBJ whole genome shotgun (WGS) entry which is preliminary data.</text>
</comment>
<sequence>MLSHVFCDPNNIFINLINIVKLRGLTMDAKEWSKMADKIAQVRATLYKVQEEHEEYDTLVYSEVAFIRRMLLLTLENIDKLAKWDGKGWMR</sequence>
<accession>X1D4R1</accession>
<evidence type="ECO:0000313" key="1">
    <source>
        <dbReference type="EMBL" id="GAH03265.1"/>
    </source>
</evidence>
<feature type="non-terminal residue" evidence="1">
    <location>
        <position position="91"/>
    </location>
</feature>
<gene>
    <name evidence="1" type="ORF">S01H4_47955</name>
</gene>
<name>X1D4R1_9ZZZZ</name>
<dbReference type="EMBL" id="BART01026981">
    <property type="protein sequence ID" value="GAH03265.1"/>
    <property type="molecule type" value="Genomic_DNA"/>
</dbReference>
<dbReference type="AlphaFoldDB" id="X1D4R1"/>
<organism evidence="1">
    <name type="scientific">marine sediment metagenome</name>
    <dbReference type="NCBI Taxonomy" id="412755"/>
    <lineage>
        <taxon>unclassified sequences</taxon>
        <taxon>metagenomes</taxon>
        <taxon>ecological metagenomes</taxon>
    </lineage>
</organism>
<protein>
    <submittedName>
        <fullName evidence="1">Uncharacterized protein</fullName>
    </submittedName>
</protein>